<gene>
    <name evidence="2" type="ORF">HK097_009395</name>
</gene>
<name>A0AAD5X3A0_9FUNG</name>
<protein>
    <submittedName>
        <fullName evidence="2">Uncharacterized protein</fullName>
    </submittedName>
</protein>
<dbReference type="Proteomes" id="UP001212841">
    <property type="component" value="Unassembled WGS sequence"/>
</dbReference>
<reference evidence="2" key="1">
    <citation type="submission" date="2020-05" db="EMBL/GenBank/DDBJ databases">
        <title>Phylogenomic resolution of chytrid fungi.</title>
        <authorList>
            <person name="Stajich J.E."/>
            <person name="Amses K."/>
            <person name="Simmons R."/>
            <person name="Seto K."/>
            <person name="Myers J."/>
            <person name="Bonds A."/>
            <person name="Quandt C.A."/>
            <person name="Barry K."/>
            <person name="Liu P."/>
            <person name="Grigoriev I."/>
            <person name="Longcore J.E."/>
            <person name="James T.Y."/>
        </authorList>
    </citation>
    <scope>NUCLEOTIDE SEQUENCE</scope>
    <source>
        <strain evidence="2">JEL0318</strain>
    </source>
</reference>
<evidence type="ECO:0000313" key="2">
    <source>
        <dbReference type="EMBL" id="KAJ3049623.1"/>
    </source>
</evidence>
<dbReference type="EMBL" id="JADGJD010000618">
    <property type="protein sequence ID" value="KAJ3049623.1"/>
    <property type="molecule type" value="Genomic_DNA"/>
</dbReference>
<evidence type="ECO:0000313" key="3">
    <source>
        <dbReference type="Proteomes" id="UP001212841"/>
    </source>
</evidence>
<dbReference type="AlphaFoldDB" id="A0AAD5X3A0"/>
<feature type="compositionally biased region" description="Polar residues" evidence="1">
    <location>
        <begin position="24"/>
        <end position="35"/>
    </location>
</feature>
<keyword evidence="3" id="KW-1185">Reference proteome</keyword>
<proteinExistence type="predicted"/>
<evidence type="ECO:0000256" key="1">
    <source>
        <dbReference type="SAM" id="MobiDB-lite"/>
    </source>
</evidence>
<sequence>MKISDLPMDSSRNSSSESDRATSMPRSLNTRDTGQPISVSLINQVLSQLPYNEAQVNQPLNSVHTIHPSTAYPVAAPRSPLPTIPRSPITPAEECTWARDVAEEAMREYEARAKKIKAEKSSLEREANANTMGKDSGVDINTLRPLKSGRKDEGLGPRRSSNKKTTVIYISPERSPALQDRTVKKKDDGEGAGLKRWARYRMFRKYSMKKRSFFTSVAATRKGKGKETEKNDIGRDDGSHGWVDEQVDGGFDWGGETPIGGRLVALRKETVGRNRSLSAGAAMNREVRNSWMREAAMYGTTPRGGPRADGFDETAQDGLSTSPEILVNGLAARDNGAATELRSVDPLYRTHTWNQRGALEVRNMSTMDNRNSVVLSATLVEPSEGQDEWIDEYIERADVPRQSSTFARRVTVRDTKLIRTAESATAPA</sequence>
<feature type="region of interest" description="Disordered" evidence="1">
    <location>
        <begin position="122"/>
        <end position="167"/>
    </location>
</feature>
<organism evidence="2 3">
    <name type="scientific">Rhizophlyctis rosea</name>
    <dbReference type="NCBI Taxonomy" id="64517"/>
    <lineage>
        <taxon>Eukaryota</taxon>
        <taxon>Fungi</taxon>
        <taxon>Fungi incertae sedis</taxon>
        <taxon>Chytridiomycota</taxon>
        <taxon>Chytridiomycota incertae sedis</taxon>
        <taxon>Chytridiomycetes</taxon>
        <taxon>Rhizophlyctidales</taxon>
        <taxon>Rhizophlyctidaceae</taxon>
        <taxon>Rhizophlyctis</taxon>
    </lineage>
</organism>
<feature type="region of interest" description="Disordered" evidence="1">
    <location>
        <begin position="1"/>
        <end position="35"/>
    </location>
</feature>
<comment type="caution">
    <text evidence="2">The sequence shown here is derived from an EMBL/GenBank/DDBJ whole genome shotgun (WGS) entry which is preliminary data.</text>
</comment>
<accession>A0AAD5X3A0</accession>